<dbReference type="InterPro" id="IPR000975">
    <property type="entry name" value="IL-1_fam"/>
</dbReference>
<dbReference type="AlphaFoldDB" id="H0WRY8"/>
<evidence type="ECO:0000313" key="5">
    <source>
        <dbReference type="Ensembl" id="ENSOGAP00000004819.2"/>
    </source>
</evidence>
<dbReference type="PRINTS" id="PR00264">
    <property type="entry name" value="INTERLEUKIN1"/>
</dbReference>
<dbReference type="FunCoup" id="H0WRY8">
    <property type="interactions" value="295"/>
</dbReference>
<dbReference type="Gene3D" id="2.80.10.50">
    <property type="match status" value="1"/>
</dbReference>
<name>H0WRY8_OTOGA</name>
<dbReference type="Proteomes" id="UP000005225">
    <property type="component" value="Unassembled WGS sequence"/>
</dbReference>
<dbReference type="GO" id="GO:0005149">
    <property type="term" value="F:interleukin-1 receptor binding"/>
    <property type="evidence" value="ECO:0007669"/>
    <property type="project" value="UniProtKB-UniRule"/>
</dbReference>
<dbReference type="Ensembl" id="ENSOGAT00000005389.2">
    <property type="protein sequence ID" value="ENSOGAP00000004819.2"/>
    <property type="gene ID" value="ENSOGAG00000005387.2"/>
</dbReference>
<dbReference type="GO" id="GO:0002437">
    <property type="term" value="P:inflammatory response to antigenic stimulus"/>
    <property type="evidence" value="ECO:0007669"/>
    <property type="project" value="TreeGrafter"/>
</dbReference>
<dbReference type="OMA" id="HAGPRVK"/>
<dbReference type="eggNOG" id="ENOG502TCXA">
    <property type="taxonomic scope" value="Eukaryota"/>
</dbReference>
<keyword evidence="6" id="KW-1185">Reference proteome</keyword>
<reference evidence="6" key="1">
    <citation type="submission" date="2011-03" db="EMBL/GenBank/DDBJ databases">
        <title>Version 3 of the genome sequence of Otolemur garnettii (Bushbaby).</title>
        <authorList>
            <consortium name="The Broad Institute Genome Sequencing Platform"/>
            <person name="Di Palma F."/>
            <person name="Johnson J."/>
            <person name="Lander E.S."/>
            <person name="Lindblad-Toh K."/>
            <person name="Jaffe D.B."/>
            <person name="Gnerre S."/>
            <person name="MacCallum I."/>
            <person name="Przybylski D."/>
            <person name="Ribeiro F.J."/>
            <person name="Burton J.N."/>
            <person name="Walker B.J."/>
            <person name="Sharpe T."/>
            <person name="Hall G."/>
        </authorList>
    </citation>
    <scope>NUCLEOTIDE SEQUENCE [LARGE SCALE GENOMIC DNA]</scope>
</reference>
<dbReference type="GO" id="GO:0019221">
    <property type="term" value="P:cytokine-mediated signaling pathway"/>
    <property type="evidence" value="ECO:0007669"/>
    <property type="project" value="TreeGrafter"/>
</dbReference>
<dbReference type="HOGENOM" id="CLU_095373_0_0_1"/>
<dbReference type="GO" id="GO:0005125">
    <property type="term" value="F:cytokine activity"/>
    <property type="evidence" value="ECO:0007669"/>
    <property type="project" value="UniProtKB-UniRule"/>
</dbReference>
<organism evidence="5 6">
    <name type="scientific">Otolemur garnettii</name>
    <name type="common">Small-eared galago</name>
    <name type="synonym">Garnett's greater bushbaby</name>
    <dbReference type="NCBI Taxonomy" id="30611"/>
    <lineage>
        <taxon>Eukaryota</taxon>
        <taxon>Metazoa</taxon>
        <taxon>Chordata</taxon>
        <taxon>Craniata</taxon>
        <taxon>Vertebrata</taxon>
        <taxon>Euteleostomi</taxon>
        <taxon>Mammalia</taxon>
        <taxon>Eutheria</taxon>
        <taxon>Euarchontoglires</taxon>
        <taxon>Primates</taxon>
        <taxon>Strepsirrhini</taxon>
        <taxon>Lorisiformes</taxon>
        <taxon>Galagidae</taxon>
        <taxon>Otolemur</taxon>
    </lineage>
</organism>
<proteinExistence type="inferred from homology"/>
<dbReference type="PANTHER" id="PTHR10078:SF31">
    <property type="entry name" value="INTERLEUKIN-37"/>
    <property type="match status" value="1"/>
</dbReference>
<dbReference type="GO" id="GO:0005654">
    <property type="term" value="C:nucleoplasm"/>
    <property type="evidence" value="ECO:0007669"/>
    <property type="project" value="TreeGrafter"/>
</dbReference>
<comment type="subcellular location">
    <subcellularLocation>
        <location evidence="1 4">Secreted</location>
    </subcellularLocation>
</comment>
<protein>
    <recommendedName>
        <fullName evidence="4">Interleukin-1</fullName>
    </recommendedName>
</protein>
<dbReference type="GO" id="GO:0071222">
    <property type="term" value="P:cellular response to lipopolysaccharide"/>
    <property type="evidence" value="ECO:0007669"/>
    <property type="project" value="TreeGrafter"/>
</dbReference>
<evidence type="ECO:0000256" key="1">
    <source>
        <dbReference type="ARBA" id="ARBA00004613"/>
    </source>
</evidence>
<reference evidence="5" key="2">
    <citation type="submission" date="2025-08" db="UniProtKB">
        <authorList>
            <consortium name="Ensembl"/>
        </authorList>
    </citation>
    <scope>IDENTIFICATION</scope>
</reference>
<dbReference type="Pfam" id="PF00340">
    <property type="entry name" value="IL1"/>
    <property type="match status" value="1"/>
</dbReference>
<dbReference type="EMBL" id="AAQR03151650">
    <property type="status" value="NOT_ANNOTATED_CDS"/>
    <property type="molecule type" value="Genomic_DNA"/>
</dbReference>
<evidence type="ECO:0000256" key="3">
    <source>
        <dbReference type="ARBA" id="ARBA00022525"/>
    </source>
</evidence>
<evidence type="ECO:0000256" key="4">
    <source>
        <dbReference type="RuleBase" id="RU003753"/>
    </source>
</evidence>
<keyword evidence="3 4" id="KW-0964">Secreted</keyword>
<dbReference type="GO" id="GO:0005615">
    <property type="term" value="C:extracellular space"/>
    <property type="evidence" value="ECO:0007669"/>
    <property type="project" value="InterPro"/>
</dbReference>
<evidence type="ECO:0000313" key="6">
    <source>
        <dbReference type="Proteomes" id="UP000005225"/>
    </source>
</evidence>
<dbReference type="FunFam" id="2.80.10.50:FF:000013">
    <property type="entry name" value="Interleukin-1"/>
    <property type="match status" value="1"/>
</dbReference>
<reference evidence="5" key="3">
    <citation type="submission" date="2025-09" db="UniProtKB">
        <authorList>
            <consortium name="Ensembl"/>
        </authorList>
    </citation>
    <scope>IDENTIFICATION</scope>
</reference>
<dbReference type="GO" id="GO:0010628">
    <property type="term" value="P:positive regulation of gene expression"/>
    <property type="evidence" value="ECO:0007669"/>
    <property type="project" value="TreeGrafter"/>
</dbReference>
<dbReference type="SMART" id="SM00125">
    <property type="entry name" value="IL1"/>
    <property type="match status" value="1"/>
</dbReference>
<comment type="similarity">
    <text evidence="2 4">Belongs to the IL-1 family.</text>
</comment>
<dbReference type="PANTHER" id="PTHR10078">
    <property type="entry name" value="INTERLEUKIN-1 FAMILY MEMBER"/>
    <property type="match status" value="1"/>
</dbReference>
<dbReference type="InterPro" id="IPR008996">
    <property type="entry name" value="IL1/FGF"/>
</dbReference>
<dbReference type="SUPFAM" id="SSF50353">
    <property type="entry name" value="Cytokine"/>
    <property type="match status" value="1"/>
</dbReference>
<evidence type="ECO:0000256" key="2">
    <source>
        <dbReference type="ARBA" id="ARBA00010448"/>
    </source>
</evidence>
<dbReference type="GeneTree" id="ENSGT00950000182943"/>
<dbReference type="InParanoid" id="H0WRY8"/>
<accession>H0WRY8</accession>
<dbReference type="STRING" id="30611.ENSOGAP00000004819"/>
<sequence length="161" mass="18426">PQQFSIEDQDHKVLILHCENLMAVPNKNGVHAEIFFVLASHLSSASEEKGGPILLAVSKGERCLYCKKNKRQRKPTLVLKKKKLTKLATQSEKARQPFIFYKARVGSRYTLESAAYPGWFVCTSYNAHELVDMTEFGKRKYMEFDFIRISELPISPNEVSD</sequence>